<dbReference type="RefSeq" id="WP_386818387.1">
    <property type="nucleotide sequence ID" value="NZ_JBHUIT010000002.1"/>
</dbReference>
<evidence type="ECO:0000313" key="7">
    <source>
        <dbReference type="EMBL" id="MFD2255731.1"/>
    </source>
</evidence>
<evidence type="ECO:0000256" key="4">
    <source>
        <dbReference type="ARBA" id="ARBA00023186"/>
    </source>
</evidence>
<gene>
    <name evidence="7" type="ORF">ACFSSA_03500</name>
</gene>
<reference evidence="8" key="1">
    <citation type="journal article" date="2019" name="Int. J. Syst. Evol. Microbiol.">
        <title>The Global Catalogue of Microorganisms (GCM) 10K type strain sequencing project: providing services to taxonomists for standard genome sequencing and annotation.</title>
        <authorList>
            <consortium name="The Broad Institute Genomics Platform"/>
            <consortium name="The Broad Institute Genome Sequencing Center for Infectious Disease"/>
            <person name="Wu L."/>
            <person name="Ma J."/>
        </authorList>
    </citation>
    <scope>NUCLEOTIDE SEQUENCE [LARGE SCALE GENOMIC DNA]</scope>
    <source>
        <strain evidence="8">CGMCC 4.7106</strain>
    </source>
</reference>
<accession>A0ABW5D4U5</accession>
<evidence type="ECO:0000313" key="8">
    <source>
        <dbReference type="Proteomes" id="UP001597375"/>
    </source>
</evidence>
<dbReference type="InterPro" id="IPR052029">
    <property type="entry name" value="PpiD_chaperone"/>
</dbReference>
<feature type="region of interest" description="Disordered" evidence="5">
    <location>
        <begin position="251"/>
        <end position="272"/>
    </location>
</feature>
<dbReference type="InterPro" id="IPR027304">
    <property type="entry name" value="Trigger_fact/SurA_dom_sf"/>
</dbReference>
<protein>
    <submittedName>
        <fullName evidence="7">SurA N-terminal domain-containing protein</fullName>
    </submittedName>
</protein>
<organism evidence="7 8">
    <name type="scientific">Luteolibacter algae</name>
    <dbReference type="NCBI Taxonomy" id="454151"/>
    <lineage>
        <taxon>Bacteria</taxon>
        <taxon>Pseudomonadati</taxon>
        <taxon>Verrucomicrobiota</taxon>
        <taxon>Verrucomicrobiia</taxon>
        <taxon>Verrucomicrobiales</taxon>
        <taxon>Verrucomicrobiaceae</taxon>
        <taxon>Luteolibacter</taxon>
    </lineage>
</organism>
<evidence type="ECO:0000256" key="1">
    <source>
        <dbReference type="ARBA" id="ARBA00004236"/>
    </source>
</evidence>
<keyword evidence="8" id="KW-1185">Reference proteome</keyword>
<dbReference type="EMBL" id="JBHUIT010000002">
    <property type="protein sequence ID" value="MFD2255731.1"/>
    <property type="molecule type" value="Genomic_DNA"/>
</dbReference>
<evidence type="ECO:0000256" key="3">
    <source>
        <dbReference type="ARBA" id="ARBA00023136"/>
    </source>
</evidence>
<comment type="caution">
    <text evidence="7">The sequence shown here is derived from an EMBL/GenBank/DDBJ whole genome shotgun (WGS) entry which is preliminary data.</text>
</comment>
<feature type="transmembrane region" description="Helical" evidence="6">
    <location>
        <begin position="7"/>
        <end position="26"/>
    </location>
</feature>
<dbReference type="Proteomes" id="UP001597375">
    <property type="component" value="Unassembled WGS sequence"/>
</dbReference>
<dbReference type="PANTHER" id="PTHR47529:SF1">
    <property type="entry name" value="PERIPLASMIC CHAPERONE PPID"/>
    <property type="match status" value="1"/>
</dbReference>
<comment type="subcellular location">
    <subcellularLocation>
        <location evidence="1">Cell membrane</location>
    </subcellularLocation>
</comment>
<evidence type="ECO:0000256" key="2">
    <source>
        <dbReference type="ARBA" id="ARBA00022475"/>
    </source>
</evidence>
<keyword evidence="2" id="KW-1003">Cell membrane</keyword>
<keyword evidence="3 6" id="KW-0472">Membrane</keyword>
<keyword evidence="6" id="KW-1133">Transmembrane helix</keyword>
<dbReference type="Pfam" id="PF13624">
    <property type="entry name" value="SurA_N_3"/>
    <property type="match status" value="1"/>
</dbReference>
<evidence type="ECO:0000256" key="6">
    <source>
        <dbReference type="SAM" id="Phobius"/>
    </source>
</evidence>
<dbReference type="SUPFAM" id="SSF109998">
    <property type="entry name" value="Triger factor/SurA peptide-binding domain-like"/>
    <property type="match status" value="1"/>
</dbReference>
<keyword evidence="4" id="KW-0143">Chaperone</keyword>
<name>A0ABW5D4U5_9BACT</name>
<proteinExistence type="predicted"/>
<sequence length="547" mass="60755">MIEHLRKYTGLIIVLFVLVIIGFVFLDSSTMRASRGGAPVLKIAGRSYTDKEFRSLGSSAYELTQSLAQSGDFQLYSFLFTLSGDAQSQEQAMENFFTNRILLRSSKEEFGIYPGEEEIDSFIRQLRAFAGPDGAFSPEAYRNFVEKGIGRLGLTEGDVRELASDVITQKKLGDILGSGLTTSKEIIEKRAAIDGERIKVNIARIDIAPIESKIDPSEEEIKAYWETIQDAFKTPEKRRFSYILAKPTLPEEPAELTEPTADASADAKAEYEKNKASRAAELADARRKAQLETDAKVDDFLYQLESQKELSFSKLAEKDGWEVKNTELFAANEAPPELNLPLRSTSTQGTAVNELFRMSVTSDPFSKISPAIAIGENEWLIAHLEEVEPSRTQTYEEARADARARLIAEKSSSALKEAADKAVETINNALADGKSFPEAAKTAEITEETVSLSDVTATYRGDTTKIPSNLFEAVKYTDPGTLADPILEADRAFIAHVESREYVKSENAEQQIQTQLEQAEESNKITAFTSWLNAKHEEANVQQLYKQ</sequence>
<dbReference type="PANTHER" id="PTHR47529">
    <property type="entry name" value="PEPTIDYL-PROLYL CIS-TRANS ISOMERASE D"/>
    <property type="match status" value="1"/>
</dbReference>
<evidence type="ECO:0000256" key="5">
    <source>
        <dbReference type="SAM" id="MobiDB-lite"/>
    </source>
</evidence>
<keyword evidence="6" id="KW-0812">Transmembrane</keyword>